<dbReference type="PROSITE" id="PS00444">
    <property type="entry name" value="POLYPRENYL_SYNTHASE_2"/>
    <property type="match status" value="1"/>
</dbReference>
<protein>
    <submittedName>
        <fullName evidence="7">Polyprenyl synthetase family protein</fullName>
    </submittedName>
</protein>
<dbReference type="SUPFAM" id="SSF48576">
    <property type="entry name" value="Terpenoid synthases"/>
    <property type="match status" value="1"/>
</dbReference>
<dbReference type="SFLD" id="SFLDS00005">
    <property type="entry name" value="Isoprenoid_Synthase_Type_I"/>
    <property type="match status" value="1"/>
</dbReference>
<dbReference type="AlphaFoldDB" id="A0A850TAH4"/>
<dbReference type="GO" id="GO:0008299">
    <property type="term" value="P:isoprenoid biosynthetic process"/>
    <property type="evidence" value="ECO:0007669"/>
    <property type="project" value="InterPro"/>
</dbReference>
<dbReference type="EMBL" id="JACADJ010000072">
    <property type="protein sequence ID" value="NWH06375.1"/>
    <property type="molecule type" value="Genomic_DNA"/>
</dbReference>
<dbReference type="PROSITE" id="PS00723">
    <property type="entry name" value="POLYPRENYL_SYNTHASE_1"/>
    <property type="match status" value="1"/>
</dbReference>
<evidence type="ECO:0000256" key="2">
    <source>
        <dbReference type="ARBA" id="ARBA00006706"/>
    </source>
</evidence>
<dbReference type="Pfam" id="PF00348">
    <property type="entry name" value="polyprenyl_synt"/>
    <property type="match status" value="1"/>
</dbReference>
<evidence type="ECO:0000256" key="1">
    <source>
        <dbReference type="ARBA" id="ARBA00001946"/>
    </source>
</evidence>
<accession>A0A850TAH4</accession>
<evidence type="ECO:0000313" key="7">
    <source>
        <dbReference type="EMBL" id="NWH06375.1"/>
    </source>
</evidence>
<evidence type="ECO:0000256" key="6">
    <source>
        <dbReference type="RuleBase" id="RU004466"/>
    </source>
</evidence>
<reference evidence="7 8" key="1">
    <citation type="submission" date="2020-06" db="EMBL/GenBank/DDBJ databases">
        <title>High-quality draft genome of sulfate reducer Desulfobacter latus type strain AcrS2 isolated from marine sediment.</title>
        <authorList>
            <person name="Hoppe M."/>
            <person name="Larsen C.K."/>
            <person name="Marshall I.P.G."/>
            <person name="Schramm A."/>
            <person name="Marietou A.G."/>
        </authorList>
    </citation>
    <scope>NUCLEOTIDE SEQUENCE [LARGE SCALE GENOMIC DNA]</scope>
    <source>
        <strain evidence="7 8">AcRS2</strain>
    </source>
</reference>
<dbReference type="CDD" id="cd00685">
    <property type="entry name" value="Trans_IPPS_HT"/>
    <property type="match status" value="1"/>
</dbReference>
<evidence type="ECO:0000313" key="8">
    <source>
        <dbReference type="Proteomes" id="UP000553343"/>
    </source>
</evidence>
<dbReference type="PANTHER" id="PTHR12001">
    <property type="entry name" value="GERANYLGERANYL PYROPHOSPHATE SYNTHASE"/>
    <property type="match status" value="1"/>
</dbReference>
<dbReference type="InterPro" id="IPR033749">
    <property type="entry name" value="Polyprenyl_synt_CS"/>
</dbReference>
<comment type="caution">
    <text evidence="7">The sequence shown here is derived from an EMBL/GenBank/DDBJ whole genome shotgun (WGS) entry which is preliminary data.</text>
</comment>
<dbReference type="Proteomes" id="UP000553343">
    <property type="component" value="Unassembled WGS sequence"/>
</dbReference>
<evidence type="ECO:0000256" key="4">
    <source>
        <dbReference type="ARBA" id="ARBA00022723"/>
    </source>
</evidence>
<dbReference type="InterPro" id="IPR008949">
    <property type="entry name" value="Isoprenoid_synthase_dom_sf"/>
</dbReference>
<keyword evidence="5" id="KW-0460">Magnesium</keyword>
<dbReference type="RefSeq" id="WP_178367827.1">
    <property type="nucleotide sequence ID" value="NZ_JACADJ010000072.1"/>
</dbReference>
<evidence type="ECO:0000256" key="5">
    <source>
        <dbReference type="ARBA" id="ARBA00022842"/>
    </source>
</evidence>
<comment type="cofactor">
    <cofactor evidence="1">
        <name>Mg(2+)</name>
        <dbReference type="ChEBI" id="CHEBI:18420"/>
    </cofactor>
</comment>
<dbReference type="Gene3D" id="1.10.600.10">
    <property type="entry name" value="Farnesyl Diphosphate Synthase"/>
    <property type="match status" value="1"/>
</dbReference>
<proteinExistence type="inferred from homology"/>
<gene>
    <name evidence="7" type="ORF">HXW94_15530</name>
</gene>
<keyword evidence="8" id="KW-1185">Reference proteome</keyword>
<dbReference type="PANTHER" id="PTHR12001:SF69">
    <property type="entry name" value="ALL TRANS-POLYPRENYL-DIPHOSPHATE SYNTHASE PDSS1"/>
    <property type="match status" value="1"/>
</dbReference>
<comment type="similarity">
    <text evidence="2 6">Belongs to the FPP/GGPP synthase family.</text>
</comment>
<dbReference type="InterPro" id="IPR000092">
    <property type="entry name" value="Polyprenyl_synt"/>
</dbReference>
<sequence>MTNDIKKEIISLAGPDLSLVEQALEANLTPNLDLVRQVAGHLLFAGGKRLRPLLMIHAARMCGFQTGQEIEFSTIFEYLHAATLLHDDVVDGSDKRRGKPCAHTLWDAPTVVLTGDFLLATALVIAARTKSPRVIEVIAQITADMSQGEIFQMEKKGNPDLTEDEYNEIIERKTAVLIQGACRTGAIVAKADQNEEIALKNYGWHLGMAFQMADDLLDYTATADQLGKNPGADMREGKLTLPLIYSLGKAGTQDREWMLAAMARPQFEPAEFQDLKERLMRLGGIEYTNNRARVHVQSARTALDIFPESPSKHLLELIADYAILRKV</sequence>
<evidence type="ECO:0000256" key="3">
    <source>
        <dbReference type="ARBA" id="ARBA00022679"/>
    </source>
</evidence>
<dbReference type="GO" id="GO:0046872">
    <property type="term" value="F:metal ion binding"/>
    <property type="evidence" value="ECO:0007669"/>
    <property type="project" value="UniProtKB-KW"/>
</dbReference>
<dbReference type="GO" id="GO:0004659">
    <property type="term" value="F:prenyltransferase activity"/>
    <property type="evidence" value="ECO:0007669"/>
    <property type="project" value="InterPro"/>
</dbReference>
<name>A0A850TAH4_9BACT</name>
<keyword evidence="4" id="KW-0479">Metal-binding</keyword>
<organism evidence="7 8">
    <name type="scientific">Desulfobacter latus</name>
    <dbReference type="NCBI Taxonomy" id="2292"/>
    <lineage>
        <taxon>Bacteria</taxon>
        <taxon>Pseudomonadati</taxon>
        <taxon>Thermodesulfobacteriota</taxon>
        <taxon>Desulfobacteria</taxon>
        <taxon>Desulfobacterales</taxon>
        <taxon>Desulfobacteraceae</taxon>
        <taxon>Desulfobacter</taxon>
    </lineage>
</organism>
<keyword evidence="3 6" id="KW-0808">Transferase</keyword>